<keyword evidence="1" id="KW-1133">Transmembrane helix</keyword>
<feature type="transmembrane region" description="Helical" evidence="1">
    <location>
        <begin position="20"/>
        <end position="42"/>
    </location>
</feature>
<sequence>MGSWKFKKSPGEVNKKSNSFISLSEVVWLSGLVVVECYPLCYRPMLDKQVFRGKRLCENFVATEPATTMLPTERITVATVTVALVAPMETLGDADGLPPMATVGMVCVCLPVGFQENHIKTLL</sequence>
<keyword evidence="1" id="KW-0472">Membrane</keyword>
<evidence type="ECO:0000313" key="2">
    <source>
        <dbReference type="EMBL" id="JAA99251.1"/>
    </source>
</evidence>
<reference evidence="2" key="1">
    <citation type="submission" date="2013-07" db="EMBL/GenBank/DDBJ databases">
        <title>Transcriptome sequencing and developmental regulation of gene expression in Anopheles aquasalis.</title>
        <authorList>
            <consortium name="Brazilian Malaria Network (MCT/CNPq/MS/SCTIE/DECIT/PRONEX 555648/2009-5) and Research Network on Bioactive Molecules from Arthropod Vectors (NAP-MOBIARVE"/>
            <consortium name="University of Sao Paulo)"/>
            <person name="Marinotti O."/>
            <person name="Ribeiro J.M.C."/>
            <person name="Costa-da-Silva A.L."/>
            <person name="Silva M.C.P."/>
            <person name="Lopes A.R."/>
            <person name="Barros M.S."/>
            <person name="Sa-Nunes A."/>
            <person name="Konjin B.B."/>
            <person name="Carvalho E."/>
            <person name="Suesdek L."/>
            <person name="Silva-Neto M.A.C."/>
            <person name="Capurro M.L."/>
        </authorList>
    </citation>
    <scope>NUCLEOTIDE SEQUENCE</scope>
    <source>
        <tissue evidence="2">Whole body</tissue>
    </source>
</reference>
<dbReference type="EMBL" id="GAMD01002339">
    <property type="protein sequence ID" value="JAA99251.1"/>
    <property type="molecule type" value="mRNA"/>
</dbReference>
<protein>
    <submittedName>
        <fullName evidence="2">Uncharacterized protein</fullName>
    </submittedName>
</protein>
<proteinExistence type="evidence at transcript level"/>
<dbReference type="AlphaFoldDB" id="T1DQP8"/>
<accession>T1DQP8</accession>
<name>T1DQP8_ANOAQ</name>
<keyword evidence="1" id="KW-0812">Transmembrane</keyword>
<organism evidence="2">
    <name type="scientific">Anopheles aquasalis</name>
    <name type="common">Malaria mosquito</name>
    <dbReference type="NCBI Taxonomy" id="42839"/>
    <lineage>
        <taxon>Eukaryota</taxon>
        <taxon>Metazoa</taxon>
        <taxon>Ecdysozoa</taxon>
        <taxon>Arthropoda</taxon>
        <taxon>Hexapoda</taxon>
        <taxon>Insecta</taxon>
        <taxon>Pterygota</taxon>
        <taxon>Neoptera</taxon>
        <taxon>Endopterygota</taxon>
        <taxon>Diptera</taxon>
        <taxon>Nematocera</taxon>
        <taxon>Culicoidea</taxon>
        <taxon>Culicidae</taxon>
        <taxon>Anophelinae</taxon>
        <taxon>Anopheles</taxon>
    </lineage>
</organism>
<evidence type="ECO:0000256" key="1">
    <source>
        <dbReference type="SAM" id="Phobius"/>
    </source>
</evidence>